<dbReference type="InterPro" id="IPR011055">
    <property type="entry name" value="Dup_hybrid_motif"/>
</dbReference>
<evidence type="ECO:0000313" key="3">
    <source>
        <dbReference type="EMBL" id="MFB5192967.1"/>
    </source>
</evidence>
<keyword evidence="1" id="KW-0812">Transmembrane</keyword>
<sequence length="213" mass="23314">MKWPWKVTADYGAVDGAHKTPHIGVDLAAPLDSQVHSFSGGVVEKVTHEGTKGFGNAVWIKEPDGYRIVYGHLAKVKAYAGEWIHKDDVIGLSGNTGISTGPHLHVGVMAPDGKWVNPDGYFSWTNWMHLSSNRIKNGEDEFVVGHVEHWIGEIVKGLATDCGEWTLHQIAPVALMICTVSFLGVIVGMVRPRRWAFYSGLIATIAYHAGWSS</sequence>
<evidence type="ECO:0000313" key="4">
    <source>
        <dbReference type="Proteomes" id="UP001579974"/>
    </source>
</evidence>
<keyword evidence="3" id="KW-0378">Hydrolase</keyword>
<keyword evidence="1" id="KW-1133">Transmembrane helix</keyword>
<dbReference type="Pfam" id="PF01551">
    <property type="entry name" value="Peptidase_M23"/>
    <property type="match status" value="1"/>
</dbReference>
<reference evidence="3 4" key="1">
    <citation type="journal article" date="2024" name="Int. J. Mol. Sci.">
        <title>Exploration of Alicyclobacillus spp. Genome in Search of Antibiotic Resistance.</title>
        <authorList>
            <person name="Bucka-Kolendo J."/>
            <person name="Kiousi D.E."/>
            <person name="Dekowska A."/>
            <person name="Mikolajczuk-Szczyrba A."/>
            <person name="Karadedos D.M."/>
            <person name="Michael P."/>
            <person name="Galanis A."/>
            <person name="Sokolowska B."/>
        </authorList>
    </citation>
    <scope>NUCLEOTIDE SEQUENCE [LARGE SCALE GENOMIC DNA]</scope>
    <source>
        <strain evidence="3 4">KKP 3000</strain>
    </source>
</reference>
<dbReference type="Proteomes" id="UP001579974">
    <property type="component" value="Unassembled WGS sequence"/>
</dbReference>
<feature type="domain" description="M23ase beta-sheet core" evidence="2">
    <location>
        <begin position="21"/>
        <end position="118"/>
    </location>
</feature>
<dbReference type="SUPFAM" id="SSF51261">
    <property type="entry name" value="Duplicated hybrid motif"/>
    <property type="match status" value="1"/>
</dbReference>
<keyword evidence="4" id="KW-1185">Reference proteome</keyword>
<dbReference type="PANTHER" id="PTHR21666:SF286">
    <property type="entry name" value="LIPOPROTEIN NLPD"/>
    <property type="match status" value="1"/>
</dbReference>
<dbReference type="InterPro" id="IPR016047">
    <property type="entry name" value="M23ase_b-sheet_dom"/>
</dbReference>
<name>A0ABV5AL12_9BACL</name>
<dbReference type="GO" id="GO:0016787">
    <property type="term" value="F:hydrolase activity"/>
    <property type="evidence" value="ECO:0007669"/>
    <property type="project" value="UniProtKB-KW"/>
</dbReference>
<evidence type="ECO:0000259" key="2">
    <source>
        <dbReference type="Pfam" id="PF01551"/>
    </source>
</evidence>
<dbReference type="PANTHER" id="PTHR21666">
    <property type="entry name" value="PEPTIDASE-RELATED"/>
    <property type="match status" value="1"/>
</dbReference>
<protein>
    <submittedName>
        <fullName evidence="3">M23 family metallopeptidase</fullName>
        <ecNumber evidence="3">3.4.-.-</ecNumber>
    </submittedName>
</protein>
<dbReference type="InterPro" id="IPR050570">
    <property type="entry name" value="Cell_wall_metabolism_enzyme"/>
</dbReference>
<evidence type="ECO:0000256" key="1">
    <source>
        <dbReference type="SAM" id="Phobius"/>
    </source>
</evidence>
<dbReference type="CDD" id="cd12797">
    <property type="entry name" value="M23_peptidase"/>
    <property type="match status" value="1"/>
</dbReference>
<organism evidence="3 4">
    <name type="scientific">Alicyclobacillus fastidiosus</name>
    <dbReference type="NCBI Taxonomy" id="392011"/>
    <lineage>
        <taxon>Bacteria</taxon>
        <taxon>Bacillati</taxon>
        <taxon>Bacillota</taxon>
        <taxon>Bacilli</taxon>
        <taxon>Bacillales</taxon>
        <taxon>Alicyclobacillaceae</taxon>
        <taxon>Alicyclobacillus</taxon>
    </lineage>
</organism>
<feature type="transmembrane region" description="Helical" evidence="1">
    <location>
        <begin position="170"/>
        <end position="188"/>
    </location>
</feature>
<accession>A0ABV5AL12</accession>
<dbReference type="EC" id="3.4.-.-" evidence="3"/>
<comment type="caution">
    <text evidence="3">The sequence shown here is derived from an EMBL/GenBank/DDBJ whole genome shotgun (WGS) entry which is preliminary data.</text>
</comment>
<dbReference type="Gene3D" id="2.70.70.10">
    <property type="entry name" value="Glucose Permease (Domain IIA)"/>
    <property type="match status" value="1"/>
</dbReference>
<proteinExistence type="predicted"/>
<feature type="transmembrane region" description="Helical" evidence="1">
    <location>
        <begin position="195"/>
        <end position="211"/>
    </location>
</feature>
<keyword evidence="1" id="KW-0472">Membrane</keyword>
<gene>
    <name evidence="3" type="ORF">KKP3000_002562</name>
</gene>
<dbReference type="EMBL" id="JBDXSU010000032">
    <property type="protein sequence ID" value="MFB5192967.1"/>
    <property type="molecule type" value="Genomic_DNA"/>
</dbReference>
<dbReference type="RefSeq" id="WP_368781004.1">
    <property type="nucleotide sequence ID" value="NZ_CP162941.1"/>
</dbReference>